<keyword evidence="2" id="KW-1185">Reference proteome</keyword>
<protein>
    <submittedName>
        <fullName evidence="1">Uncharacterized protein</fullName>
    </submittedName>
</protein>
<dbReference type="Proteomes" id="UP000298663">
    <property type="component" value="Chromosome X"/>
</dbReference>
<sequence>MRYYCLQHNSEVRFYIERPALTACNQIVTQAHKPSRTPKLNDRRFMKLRLRSVASFDSPLTASMRIPSELEAAHVVY</sequence>
<proteinExistence type="predicted"/>
<dbReference type="AlphaFoldDB" id="A0A4V6I8Z0"/>
<organism evidence="1 2">
    <name type="scientific">Steinernema carpocapsae</name>
    <name type="common">Entomopathogenic nematode</name>
    <dbReference type="NCBI Taxonomy" id="34508"/>
    <lineage>
        <taxon>Eukaryota</taxon>
        <taxon>Metazoa</taxon>
        <taxon>Ecdysozoa</taxon>
        <taxon>Nematoda</taxon>
        <taxon>Chromadorea</taxon>
        <taxon>Rhabditida</taxon>
        <taxon>Tylenchina</taxon>
        <taxon>Panagrolaimomorpha</taxon>
        <taxon>Strongyloidoidea</taxon>
        <taxon>Steinernematidae</taxon>
        <taxon>Steinernema</taxon>
    </lineage>
</organism>
<reference evidence="1 2" key="2">
    <citation type="journal article" date="2019" name="G3 (Bethesda)">
        <title>Hybrid Assembly of the Genome of the Entomopathogenic Nematode Steinernema carpocapsae Identifies the X-Chromosome.</title>
        <authorList>
            <person name="Serra L."/>
            <person name="Macchietto M."/>
            <person name="Macias-Munoz A."/>
            <person name="McGill C.J."/>
            <person name="Rodriguez I.M."/>
            <person name="Rodriguez B."/>
            <person name="Murad R."/>
            <person name="Mortazavi A."/>
        </authorList>
    </citation>
    <scope>NUCLEOTIDE SEQUENCE [LARGE SCALE GENOMIC DNA]</scope>
    <source>
        <strain evidence="1 2">ALL</strain>
    </source>
</reference>
<dbReference type="EMBL" id="CM016762">
    <property type="protein sequence ID" value="TMS39953.1"/>
    <property type="molecule type" value="Genomic_DNA"/>
</dbReference>
<evidence type="ECO:0000313" key="1">
    <source>
        <dbReference type="EMBL" id="TMS39953.1"/>
    </source>
</evidence>
<evidence type="ECO:0000313" key="2">
    <source>
        <dbReference type="Proteomes" id="UP000298663"/>
    </source>
</evidence>
<name>A0A4V6I8Z0_STECR</name>
<gene>
    <name evidence="1" type="ORF">L596_006400</name>
</gene>
<accession>A0A4V6I8Z0</accession>
<reference evidence="1 2" key="1">
    <citation type="journal article" date="2015" name="Genome Biol.">
        <title>Comparative genomics of Steinernema reveals deeply conserved gene regulatory networks.</title>
        <authorList>
            <person name="Dillman A.R."/>
            <person name="Macchietto M."/>
            <person name="Porter C.F."/>
            <person name="Rogers A."/>
            <person name="Williams B."/>
            <person name="Antoshechkin I."/>
            <person name="Lee M.M."/>
            <person name="Goodwin Z."/>
            <person name="Lu X."/>
            <person name="Lewis E.E."/>
            <person name="Goodrich-Blair H."/>
            <person name="Stock S.P."/>
            <person name="Adams B.J."/>
            <person name="Sternberg P.W."/>
            <person name="Mortazavi A."/>
        </authorList>
    </citation>
    <scope>NUCLEOTIDE SEQUENCE [LARGE SCALE GENOMIC DNA]</scope>
    <source>
        <strain evidence="1 2">ALL</strain>
    </source>
</reference>